<comment type="caution">
    <text evidence="3">The sequence shown here is derived from an EMBL/GenBank/DDBJ whole genome shotgun (WGS) entry which is preliminary data.</text>
</comment>
<dbReference type="InterPro" id="IPR029058">
    <property type="entry name" value="AB_hydrolase_fold"/>
</dbReference>
<dbReference type="InterPro" id="IPR052897">
    <property type="entry name" value="Sec-Metab_Biosynth_Hydrolase"/>
</dbReference>
<evidence type="ECO:0000256" key="1">
    <source>
        <dbReference type="SAM" id="SignalP"/>
    </source>
</evidence>
<feature type="signal peptide" evidence="1">
    <location>
        <begin position="1"/>
        <end position="42"/>
    </location>
</feature>
<proteinExistence type="predicted"/>
<name>A0A8J3PSH6_9ACTN</name>
<evidence type="ECO:0000313" key="3">
    <source>
        <dbReference type="EMBL" id="GIG79008.1"/>
    </source>
</evidence>
<gene>
    <name evidence="3" type="ORF">Pka01_21350</name>
</gene>
<dbReference type="InterPro" id="IPR000073">
    <property type="entry name" value="AB_hydrolase_1"/>
</dbReference>
<organism evidence="3 4">
    <name type="scientific">Planotetraspora kaengkrachanensis</name>
    <dbReference type="NCBI Taxonomy" id="575193"/>
    <lineage>
        <taxon>Bacteria</taxon>
        <taxon>Bacillati</taxon>
        <taxon>Actinomycetota</taxon>
        <taxon>Actinomycetes</taxon>
        <taxon>Streptosporangiales</taxon>
        <taxon>Streptosporangiaceae</taxon>
        <taxon>Planotetraspora</taxon>
    </lineage>
</organism>
<keyword evidence="4" id="KW-1185">Reference proteome</keyword>
<dbReference type="EMBL" id="BONV01000006">
    <property type="protein sequence ID" value="GIG79008.1"/>
    <property type="molecule type" value="Genomic_DNA"/>
</dbReference>
<dbReference type="GO" id="GO:0016787">
    <property type="term" value="F:hydrolase activity"/>
    <property type="evidence" value="ECO:0007669"/>
    <property type="project" value="UniProtKB-KW"/>
</dbReference>
<evidence type="ECO:0000259" key="2">
    <source>
        <dbReference type="Pfam" id="PF12697"/>
    </source>
</evidence>
<dbReference type="Proteomes" id="UP000630097">
    <property type="component" value="Unassembled WGS sequence"/>
</dbReference>
<reference evidence="3 4" key="1">
    <citation type="submission" date="2021-01" db="EMBL/GenBank/DDBJ databases">
        <title>Whole genome shotgun sequence of Planotetraspora kaengkrachanensis NBRC 104272.</title>
        <authorList>
            <person name="Komaki H."/>
            <person name="Tamura T."/>
        </authorList>
    </citation>
    <scope>NUCLEOTIDE SEQUENCE [LARGE SCALE GENOMIC DNA]</scope>
    <source>
        <strain evidence="3 4">NBRC 104272</strain>
    </source>
</reference>
<protein>
    <submittedName>
        <fullName evidence="3">Alpha/beta hydrolase</fullName>
    </submittedName>
</protein>
<dbReference type="Pfam" id="PF12697">
    <property type="entry name" value="Abhydrolase_6"/>
    <property type="match status" value="1"/>
</dbReference>
<feature type="domain" description="AB hydrolase-1" evidence="2">
    <location>
        <begin position="87"/>
        <end position="308"/>
    </location>
</feature>
<keyword evidence="1" id="KW-0732">Signal</keyword>
<feature type="chain" id="PRO_5035301618" evidence="1">
    <location>
        <begin position="43"/>
        <end position="320"/>
    </location>
</feature>
<dbReference type="SUPFAM" id="SSF53474">
    <property type="entry name" value="alpha/beta-Hydrolases"/>
    <property type="match status" value="1"/>
</dbReference>
<dbReference type="Gene3D" id="3.40.50.1820">
    <property type="entry name" value="alpha/beta hydrolase"/>
    <property type="match status" value="1"/>
</dbReference>
<keyword evidence="3" id="KW-0378">Hydrolase</keyword>
<evidence type="ECO:0000313" key="4">
    <source>
        <dbReference type="Proteomes" id="UP000630097"/>
    </source>
</evidence>
<accession>A0A8J3PSH6</accession>
<dbReference type="RefSeq" id="WP_203882478.1">
    <property type="nucleotide sequence ID" value="NZ_BAABHH010000009.1"/>
</dbReference>
<dbReference type="PANTHER" id="PTHR37017">
    <property type="entry name" value="AB HYDROLASE-1 DOMAIN-CONTAINING PROTEIN-RELATED"/>
    <property type="match status" value="1"/>
</dbReference>
<sequence>MNLEPERVITSPARTARRLRRAAPVLALVVAATSAAATTAVAQTGGTASGRAGGTLGATVGRTVGGTAADPVPLAGCPSPGRVKPTVVLVHGAWADASSWNGEVRSLQRAGYAVRAVANPLRDLTSDAETVADFLKTVSGPIVLVGHSYGGSVITNAAAGVPNVKALVYVDAAAPDVGETNGQLSGSDSDLNGDPATLYDKVPYPGAPAGAADLYLKRKVFVRSFASDLPRRTAVRLWATQRAASTSAFTTPSKAAAWKTIPSWFFISTGDRIITPSSQRAMARRAGSKVTEFKGGSHLTLISHPEAVTSVIGSAVCSVR</sequence>
<dbReference type="AlphaFoldDB" id="A0A8J3PSH6"/>
<dbReference type="PANTHER" id="PTHR37017:SF11">
    <property type="entry name" value="ESTERASE_LIPASE_THIOESTERASE DOMAIN-CONTAINING PROTEIN"/>
    <property type="match status" value="1"/>
</dbReference>